<keyword evidence="4 6" id="KW-0472">Membrane</keyword>
<feature type="transmembrane region" description="Helical" evidence="6">
    <location>
        <begin position="172"/>
        <end position="197"/>
    </location>
</feature>
<evidence type="ECO:0000256" key="5">
    <source>
        <dbReference type="SAM" id="MobiDB-lite"/>
    </source>
</evidence>
<evidence type="ECO:0000313" key="7">
    <source>
        <dbReference type="EMBL" id="KAK4496189.1"/>
    </source>
</evidence>
<feature type="transmembrane region" description="Helical" evidence="6">
    <location>
        <begin position="394"/>
        <end position="417"/>
    </location>
</feature>
<dbReference type="Proteomes" id="UP001305779">
    <property type="component" value="Unassembled WGS sequence"/>
</dbReference>
<dbReference type="EMBL" id="JAXOVC010000010">
    <property type="protein sequence ID" value="KAK4496189.1"/>
    <property type="molecule type" value="Genomic_DNA"/>
</dbReference>
<feature type="transmembrane region" description="Helical" evidence="6">
    <location>
        <begin position="324"/>
        <end position="343"/>
    </location>
</feature>
<evidence type="ECO:0000256" key="2">
    <source>
        <dbReference type="ARBA" id="ARBA00022692"/>
    </source>
</evidence>
<dbReference type="PANTHER" id="PTHR23502">
    <property type="entry name" value="MAJOR FACILITATOR SUPERFAMILY"/>
    <property type="match status" value="1"/>
</dbReference>
<feature type="transmembrane region" description="Helical" evidence="6">
    <location>
        <begin position="279"/>
        <end position="304"/>
    </location>
</feature>
<feature type="compositionally biased region" description="Polar residues" evidence="5">
    <location>
        <begin position="7"/>
        <end position="16"/>
    </location>
</feature>
<evidence type="ECO:0008006" key="9">
    <source>
        <dbReference type="Google" id="ProtNLM"/>
    </source>
</evidence>
<gene>
    <name evidence="7" type="ORF">PRZ48_012169</name>
</gene>
<comment type="caution">
    <text evidence="7">The sequence shown here is derived from an EMBL/GenBank/DDBJ whole genome shotgun (WGS) entry which is preliminary data.</text>
</comment>
<dbReference type="Pfam" id="PF07690">
    <property type="entry name" value="MFS_1"/>
    <property type="match status" value="1"/>
</dbReference>
<dbReference type="Gene3D" id="1.20.1250.20">
    <property type="entry name" value="MFS general substrate transporter like domains"/>
    <property type="match status" value="1"/>
</dbReference>
<feature type="transmembrane region" description="Helical" evidence="6">
    <location>
        <begin position="429"/>
        <end position="451"/>
    </location>
</feature>
<protein>
    <recommendedName>
        <fullName evidence="9">Major facilitator superfamily (MFS) profile domain-containing protein</fullName>
    </recommendedName>
</protein>
<organism evidence="7 8">
    <name type="scientific">Zasmidium cellare</name>
    <name type="common">Wine cellar mold</name>
    <name type="synonym">Racodium cellare</name>
    <dbReference type="NCBI Taxonomy" id="395010"/>
    <lineage>
        <taxon>Eukaryota</taxon>
        <taxon>Fungi</taxon>
        <taxon>Dikarya</taxon>
        <taxon>Ascomycota</taxon>
        <taxon>Pezizomycotina</taxon>
        <taxon>Dothideomycetes</taxon>
        <taxon>Dothideomycetidae</taxon>
        <taxon>Mycosphaerellales</taxon>
        <taxon>Mycosphaerellaceae</taxon>
        <taxon>Zasmidium</taxon>
    </lineage>
</organism>
<feature type="transmembrane region" description="Helical" evidence="6">
    <location>
        <begin position="203"/>
        <end position="221"/>
    </location>
</feature>
<evidence type="ECO:0000256" key="1">
    <source>
        <dbReference type="ARBA" id="ARBA00004141"/>
    </source>
</evidence>
<dbReference type="PANTHER" id="PTHR23502:SF22">
    <property type="entry name" value="MAJOR FACILITATOR SUPERFAMILY (MFS) PROFILE DOMAIN-CONTAINING PROTEIN"/>
    <property type="match status" value="1"/>
</dbReference>
<feature type="transmembrane region" description="Helical" evidence="6">
    <location>
        <begin position="364"/>
        <end position="388"/>
    </location>
</feature>
<feature type="transmembrane region" description="Helical" evidence="6">
    <location>
        <begin position="108"/>
        <end position="127"/>
    </location>
</feature>
<feature type="transmembrane region" description="Helical" evidence="6">
    <location>
        <begin position="457"/>
        <end position="479"/>
    </location>
</feature>
<evidence type="ECO:0000256" key="3">
    <source>
        <dbReference type="ARBA" id="ARBA00022989"/>
    </source>
</evidence>
<dbReference type="SUPFAM" id="SSF103473">
    <property type="entry name" value="MFS general substrate transporter"/>
    <property type="match status" value="1"/>
</dbReference>
<feature type="transmembrane region" description="Helical" evidence="6">
    <location>
        <begin position="147"/>
        <end position="165"/>
    </location>
</feature>
<evidence type="ECO:0000313" key="8">
    <source>
        <dbReference type="Proteomes" id="UP001305779"/>
    </source>
</evidence>
<comment type="subcellular location">
    <subcellularLocation>
        <location evidence="1">Membrane</location>
        <topology evidence="1">Multi-pass membrane protein</topology>
    </subcellularLocation>
</comment>
<keyword evidence="3 6" id="KW-1133">Transmembrane helix</keyword>
<keyword evidence="8" id="KW-1185">Reference proteome</keyword>
<name>A0ABR0E456_ZASCE</name>
<feature type="transmembrane region" description="Helical" evidence="6">
    <location>
        <begin position="80"/>
        <end position="101"/>
    </location>
</feature>
<proteinExistence type="predicted"/>
<accession>A0ABR0E456</accession>
<keyword evidence="2 6" id="KW-0812">Transmembrane</keyword>
<reference evidence="7 8" key="1">
    <citation type="journal article" date="2023" name="G3 (Bethesda)">
        <title>A chromosome-level genome assembly of Zasmidium syzygii isolated from banana leaves.</title>
        <authorList>
            <person name="van Westerhoven A.C."/>
            <person name="Mehrabi R."/>
            <person name="Talebi R."/>
            <person name="Steentjes M.B.F."/>
            <person name="Corcolon B."/>
            <person name="Chong P.A."/>
            <person name="Kema G.H.J."/>
            <person name="Seidl M.F."/>
        </authorList>
    </citation>
    <scope>NUCLEOTIDE SEQUENCE [LARGE SCALE GENOMIC DNA]</scope>
    <source>
        <strain evidence="7 8">P124</strain>
    </source>
</reference>
<evidence type="ECO:0000256" key="4">
    <source>
        <dbReference type="ARBA" id="ARBA00023136"/>
    </source>
</evidence>
<dbReference type="InterPro" id="IPR036259">
    <property type="entry name" value="MFS_trans_sf"/>
</dbReference>
<evidence type="ECO:0000256" key="6">
    <source>
        <dbReference type="SAM" id="Phobius"/>
    </source>
</evidence>
<dbReference type="InterPro" id="IPR011701">
    <property type="entry name" value="MFS"/>
</dbReference>
<sequence>MEKPHPKTTSSHSPIRNEQGIKLEPQPNGPKDPLTWPLSKKIITLAIISFCAFVGQAQAQASTAGIEIQAELYHKTPTELSYGTSAGAAGIATGPIFWLALSNYIGRTATMFWALLGALGCSIWSSAMTGQGDYVAFVVSRWAGAHFGSVGSTFGASVILEVFYLHQRGKAFACYTTSILFGVNLGATISGFIAGSAPWPAQYWYFIGVQGICIILVSLLLEDTTYDRQNQQKGRPTSQPPPTYLHRRLQLLFAGHRTISPSPIPHGPLDSIVIGLQPITILCGLFSLITFGWAVAVTVLVPVFLQTPVSQGGYGFTPTANASFSFVTWISAAFGQLYGLLCNDRIPLWRCRRNGGVWKPEFRLWPALLPHVFLLPIGLGIFGAALQYHLPWEVLALGILLLQISEIAVTPIVVNYVSECFVAHPSEVFVMLQFYRLVLGCTVAFFINPWVDAVGAGWTFGMMAFFCLVGFAVMGVLEWRGGVIRGWSMAKFGHSEEGEGLFRSGTEEAEKE</sequence>
<feature type="region of interest" description="Disordered" evidence="5">
    <location>
        <begin position="1"/>
        <end position="30"/>
    </location>
</feature>